<dbReference type="AlphaFoldDB" id="W2C3R0"/>
<protein>
    <recommendedName>
        <fullName evidence="1">DUF6383 domain-containing protein</fullName>
    </recommendedName>
</protein>
<organism evidence="2 3">
    <name type="scientific">Tannerella sp. oral taxon BU063 isolate Cell 2</name>
    <dbReference type="NCBI Taxonomy" id="1411148"/>
    <lineage>
        <taxon>Bacteria</taxon>
        <taxon>Pseudomonadati</taxon>
        <taxon>Bacteroidota</taxon>
        <taxon>Bacteroidia</taxon>
        <taxon>Bacteroidales</taxon>
        <taxon>Tannerellaceae</taxon>
        <taxon>Tannerella</taxon>
    </lineage>
</organism>
<reference evidence="2 3" key="1">
    <citation type="submission" date="2013-11" db="EMBL/GenBank/DDBJ databases">
        <title>Single cell genomics of uncultured Tannerella BU063 (oral taxon 286).</title>
        <authorList>
            <person name="Beall C.J."/>
            <person name="Campbell A.G."/>
            <person name="Griffen A.L."/>
            <person name="Podar M."/>
            <person name="Leys E.J."/>
        </authorList>
    </citation>
    <scope>NUCLEOTIDE SEQUENCE [LARGE SCALE GENOMIC DNA]</scope>
    <source>
        <strain evidence="2">Cell 2</strain>
    </source>
</reference>
<proteinExistence type="predicted"/>
<evidence type="ECO:0000313" key="2">
    <source>
        <dbReference type="EMBL" id="ETK01805.1"/>
    </source>
</evidence>
<accession>W2C3R0</accession>
<gene>
    <name evidence="2" type="ORF">N425_07750</name>
</gene>
<dbReference type="EMBL" id="AYUF01000434">
    <property type="protein sequence ID" value="ETK01805.1"/>
    <property type="molecule type" value="Genomic_DNA"/>
</dbReference>
<evidence type="ECO:0000259" key="1">
    <source>
        <dbReference type="Pfam" id="PF19910"/>
    </source>
</evidence>
<dbReference type="Proteomes" id="UP000018837">
    <property type="component" value="Unassembled WGS sequence"/>
</dbReference>
<dbReference type="Pfam" id="PF19910">
    <property type="entry name" value="DUF6383"/>
    <property type="match status" value="1"/>
</dbReference>
<sequence length="451" mass="49832">MMPDGLTPVNGFSPAHYLPLTPGGPYAHLKLSPVPTDDVYVATPLRIYQNCPVQIDTAFKVPAGTKRQVIFKDMPKDEQGQHYIMNRLTGRVFSEFDPVDLPDATEPTPFPMLFEHYALSPGDPVYEDGYHGAIVAEIKINGTVVRTDTIKYQYFQRPTATLNFEAPGPMVAGKFELTFHGELIQPENYVGFNPKAAVYNINAEDKARNLDNFKEYAAGAYYSLDEGATWIPAPTKTIKLTQSQIDELPDEINVWVRLPYGCSAFIPLSPSGDSLRRPRKRLPDVIPNITREITLSNETGDLSPTLVEPLRQYYDVPTGKDFVLTVRPTGNNVPTLTTSRDGHIPDATGVITEVLPDGAYRFTVRKVQENLTVTLKYTVSNAEVDGTRVWGEDGTLCITSAAAGRANIYNALGHFVNSLTLSAGETRRLSMPVGIYIVKLDNGRAYKAAVR</sequence>
<evidence type="ECO:0000313" key="3">
    <source>
        <dbReference type="Proteomes" id="UP000018837"/>
    </source>
</evidence>
<name>W2C3R0_9BACT</name>
<comment type="caution">
    <text evidence="2">The sequence shown here is derived from an EMBL/GenBank/DDBJ whole genome shotgun (WGS) entry which is preliminary data.</text>
</comment>
<feature type="domain" description="DUF6383" evidence="1">
    <location>
        <begin position="383"/>
        <end position="450"/>
    </location>
</feature>
<dbReference type="InterPro" id="IPR045963">
    <property type="entry name" value="DUF6383"/>
</dbReference>
<dbReference type="PATRIC" id="fig|1411148.3.peg.1201"/>